<evidence type="ECO:0000313" key="1">
    <source>
        <dbReference type="EMBL" id="KKK71412.1"/>
    </source>
</evidence>
<gene>
    <name evidence="1" type="ORF">LCGC14_2914200</name>
</gene>
<name>A0A0F8XQU2_9ZZZZ</name>
<proteinExistence type="predicted"/>
<sequence length="163" mass="17046">AVTGIAIRIADAESTDAVAREWESYDAVQTEAAKAREEAAKLSKAITSTIDARRKLVAGLKTDVPGLSFDEEGVPLLLGRELHAASGSQRATFAADVAFARNPKLKMALIDEGEALDEKSVAALARRAKANDFIVVLCTLGKEGAGEIVVEDGVALSEGQVAP</sequence>
<comment type="caution">
    <text evidence="1">The sequence shown here is derived from an EMBL/GenBank/DDBJ whole genome shotgun (WGS) entry which is preliminary data.</text>
</comment>
<protein>
    <submittedName>
        <fullName evidence="1">Uncharacterized protein</fullName>
    </submittedName>
</protein>
<reference evidence="1" key="1">
    <citation type="journal article" date="2015" name="Nature">
        <title>Complex archaea that bridge the gap between prokaryotes and eukaryotes.</title>
        <authorList>
            <person name="Spang A."/>
            <person name="Saw J.H."/>
            <person name="Jorgensen S.L."/>
            <person name="Zaremba-Niedzwiedzka K."/>
            <person name="Martijn J."/>
            <person name="Lind A.E."/>
            <person name="van Eijk R."/>
            <person name="Schleper C."/>
            <person name="Guy L."/>
            <person name="Ettema T.J."/>
        </authorList>
    </citation>
    <scope>NUCLEOTIDE SEQUENCE</scope>
</reference>
<feature type="non-terminal residue" evidence="1">
    <location>
        <position position="1"/>
    </location>
</feature>
<dbReference type="EMBL" id="LAZR01057748">
    <property type="protein sequence ID" value="KKK71412.1"/>
    <property type="molecule type" value="Genomic_DNA"/>
</dbReference>
<dbReference type="AlphaFoldDB" id="A0A0F8XQU2"/>
<accession>A0A0F8XQU2</accession>
<organism evidence="1">
    <name type="scientific">marine sediment metagenome</name>
    <dbReference type="NCBI Taxonomy" id="412755"/>
    <lineage>
        <taxon>unclassified sequences</taxon>
        <taxon>metagenomes</taxon>
        <taxon>ecological metagenomes</taxon>
    </lineage>
</organism>